<feature type="transmembrane region" description="Helical" evidence="6">
    <location>
        <begin position="63"/>
        <end position="81"/>
    </location>
</feature>
<dbReference type="GO" id="GO:0016020">
    <property type="term" value="C:membrane"/>
    <property type="evidence" value="ECO:0007669"/>
    <property type="project" value="UniProtKB-SubCell"/>
</dbReference>
<dbReference type="KEGG" id="bman:114244382"/>
<sequence>MRFKNFLFNFLLVNTTIIGDYVVFNSKYSDSQLFRAIADSIVHASIGFLSSLIYFTYNHNTSVPIHINVFICTFVSSFIDVDHFIAAKSIYLKDALNLNRRGTLHCTTLWILITLPLLLYSIIMRHLNIYTTTLMLILAYSSHHIRDGSRRGLWMYPLGHTEPLNKTVYLFLTITIPNVLGYVTNCYSINLMRNSGGVIHL</sequence>
<evidence type="ECO:0000313" key="7">
    <source>
        <dbReference type="Proteomes" id="UP000504629"/>
    </source>
</evidence>
<dbReference type="GeneID" id="114244382"/>
<name>A0A6J2JUT6_BOMMA</name>
<gene>
    <name evidence="8" type="primary">LOC114244382</name>
</gene>
<evidence type="ECO:0000256" key="3">
    <source>
        <dbReference type="ARBA" id="ARBA00022692"/>
    </source>
</evidence>
<accession>A0A6J2JUT6</accession>
<evidence type="ECO:0000256" key="4">
    <source>
        <dbReference type="ARBA" id="ARBA00022989"/>
    </source>
</evidence>
<keyword evidence="5 6" id="KW-0472">Membrane</keyword>
<dbReference type="PANTHER" id="PTHR13628">
    <property type="entry name" value="TRANSMEMBRANE PROTEIN 267"/>
    <property type="match status" value="1"/>
</dbReference>
<evidence type="ECO:0000313" key="8">
    <source>
        <dbReference type="RefSeq" id="XP_028031974.1"/>
    </source>
</evidence>
<dbReference type="PANTHER" id="PTHR13628:SF1">
    <property type="entry name" value="TRANSMEMBRANE PROTEIN 267"/>
    <property type="match status" value="1"/>
</dbReference>
<organism evidence="7 8">
    <name type="scientific">Bombyx mandarina</name>
    <name type="common">Wild silk moth</name>
    <name type="synonym">Wild silkworm</name>
    <dbReference type="NCBI Taxonomy" id="7092"/>
    <lineage>
        <taxon>Eukaryota</taxon>
        <taxon>Metazoa</taxon>
        <taxon>Ecdysozoa</taxon>
        <taxon>Arthropoda</taxon>
        <taxon>Hexapoda</taxon>
        <taxon>Insecta</taxon>
        <taxon>Pterygota</taxon>
        <taxon>Neoptera</taxon>
        <taxon>Endopterygota</taxon>
        <taxon>Lepidoptera</taxon>
        <taxon>Glossata</taxon>
        <taxon>Ditrysia</taxon>
        <taxon>Bombycoidea</taxon>
        <taxon>Bombycidae</taxon>
        <taxon>Bombycinae</taxon>
        <taxon>Bombyx</taxon>
    </lineage>
</organism>
<feature type="transmembrane region" description="Helical" evidence="6">
    <location>
        <begin position="102"/>
        <end position="123"/>
    </location>
</feature>
<dbReference type="RefSeq" id="XP_028031974.1">
    <property type="nucleotide sequence ID" value="XM_028176173.1"/>
</dbReference>
<evidence type="ECO:0000256" key="6">
    <source>
        <dbReference type="SAM" id="Phobius"/>
    </source>
</evidence>
<reference evidence="8" key="1">
    <citation type="submission" date="2025-08" db="UniProtKB">
        <authorList>
            <consortium name="RefSeq"/>
        </authorList>
    </citation>
    <scope>IDENTIFICATION</scope>
    <source>
        <tissue evidence="8">Silk gland</tissue>
    </source>
</reference>
<protein>
    <recommendedName>
        <fullName evidence="2">Transmembrane protein 267</fullName>
    </recommendedName>
</protein>
<feature type="transmembrane region" description="Helical" evidence="6">
    <location>
        <begin position="6"/>
        <end position="24"/>
    </location>
</feature>
<dbReference type="AlphaFoldDB" id="A0A6J2JUT6"/>
<dbReference type="OrthoDB" id="10014558at2759"/>
<evidence type="ECO:0000256" key="5">
    <source>
        <dbReference type="ARBA" id="ARBA00023136"/>
    </source>
</evidence>
<feature type="transmembrane region" description="Helical" evidence="6">
    <location>
        <begin position="129"/>
        <end position="145"/>
    </location>
</feature>
<keyword evidence="7" id="KW-1185">Reference proteome</keyword>
<proteinExistence type="predicted"/>
<evidence type="ECO:0000256" key="2">
    <source>
        <dbReference type="ARBA" id="ARBA00013977"/>
    </source>
</evidence>
<keyword evidence="3 6" id="KW-0812">Transmembrane</keyword>
<keyword evidence="4 6" id="KW-1133">Transmembrane helix</keyword>
<dbReference type="InterPro" id="IPR026572">
    <property type="entry name" value="TMEM267"/>
</dbReference>
<comment type="subcellular location">
    <subcellularLocation>
        <location evidence="1">Membrane</location>
        <topology evidence="1">Multi-pass membrane protein</topology>
    </subcellularLocation>
</comment>
<evidence type="ECO:0000256" key="1">
    <source>
        <dbReference type="ARBA" id="ARBA00004141"/>
    </source>
</evidence>
<feature type="transmembrane region" description="Helical" evidence="6">
    <location>
        <begin position="36"/>
        <end position="57"/>
    </location>
</feature>
<dbReference type="Proteomes" id="UP000504629">
    <property type="component" value="Unplaced"/>
</dbReference>